<dbReference type="Proteomes" id="UP000054350">
    <property type="component" value="Unassembled WGS sequence"/>
</dbReference>
<sequence>MHADETAKISSSRSGKRHHASKRDLTQPLAQPDPHAVATARTHFFTPLINVLVDQWKYHAKLEHALCVGDVAAIAWVLAVDAGDPTPWRALLPANAPSVEAIFVEALRQLVDLHKQQNHTSKPPFRWIFAALCPATEPSILGSLIAHARSAPSLPTSTTRDTRVVYSFGPSTLRAVQRLFREFCRAPMFGRIANGMILIPHSDIAAQILDTVIADAVTTTSATASLSCPLLVSVLEGYPQLRDPPLGHATAPILLRRMPLTDLVQAPFVDVVAHFYAHPELRGQARHVYETTLARSGADASTWMAGFLPPILDLLAIADQDVSSTIANEPVSTVSRPDPCPHDDLSTAEARDIAVIRRVLLLSLWYDQWAKRGAVRTESVQTFFAIPARNAVFRVFQVQALAQQITQRAVFSDDRDVAETQLRRMATAILFTDHEVPHLLGRIVESTSAEAVRKAVEGTQRDELDSVIATVVGMDVWSRPSLTTVPRFDRDRNTSVATGP</sequence>
<gene>
    <name evidence="2" type="ORF">AMAG_06090</name>
</gene>
<dbReference type="VEuPathDB" id="FungiDB:AMAG_06090"/>
<dbReference type="EMBL" id="GG745336">
    <property type="protein sequence ID" value="KNE60726.1"/>
    <property type="molecule type" value="Genomic_DNA"/>
</dbReference>
<protein>
    <submittedName>
        <fullName evidence="2">Uncharacterized protein</fullName>
    </submittedName>
</protein>
<dbReference type="AlphaFoldDB" id="A0A0L0SE17"/>
<feature type="region of interest" description="Disordered" evidence="1">
    <location>
        <begin position="1"/>
        <end position="33"/>
    </location>
</feature>
<name>A0A0L0SE17_ALLM3</name>
<evidence type="ECO:0000256" key="1">
    <source>
        <dbReference type="SAM" id="MobiDB-lite"/>
    </source>
</evidence>
<keyword evidence="3" id="KW-1185">Reference proteome</keyword>
<organism evidence="2 3">
    <name type="scientific">Allomyces macrogynus (strain ATCC 38327)</name>
    <name type="common">Allomyces javanicus var. macrogynus</name>
    <dbReference type="NCBI Taxonomy" id="578462"/>
    <lineage>
        <taxon>Eukaryota</taxon>
        <taxon>Fungi</taxon>
        <taxon>Fungi incertae sedis</taxon>
        <taxon>Blastocladiomycota</taxon>
        <taxon>Blastocladiomycetes</taxon>
        <taxon>Blastocladiales</taxon>
        <taxon>Blastocladiaceae</taxon>
        <taxon>Allomyces</taxon>
    </lineage>
</organism>
<proteinExistence type="predicted"/>
<evidence type="ECO:0000313" key="2">
    <source>
        <dbReference type="EMBL" id="KNE60726.1"/>
    </source>
</evidence>
<reference evidence="2 3" key="1">
    <citation type="submission" date="2009-11" db="EMBL/GenBank/DDBJ databases">
        <title>Annotation of Allomyces macrogynus ATCC 38327.</title>
        <authorList>
            <consortium name="The Broad Institute Genome Sequencing Platform"/>
            <person name="Russ C."/>
            <person name="Cuomo C."/>
            <person name="Burger G."/>
            <person name="Gray M.W."/>
            <person name="Holland P.W.H."/>
            <person name="King N."/>
            <person name="Lang F.B.F."/>
            <person name="Roger A.J."/>
            <person name="Ruiz-Trillo I."/>
            <person name="Young S.K."/>
            <person name="Zeng Q."/>
            <person name="Gargeya S."/>
            <person name="Fitzgerald M."/>
            <person name="Haas B."/>
            <person name="Abouelleil A."/>
            <person name="Alvarado L."/>
            <person name="Arachchi H.M."/>
            <person name="Berlin A."/>
            <person name="Chapman S.B."/>
            <person name="Gearin G."/>
            <person name="Goldberg J."/>
            <person name="Griggs A."/>
            <person name="Gujja S."/>
            <person name="Hansen M."/>
            <person name="Heiman D."/>
            <person name="Howarth C."/>
            <person name="Larimer J."/>
            <person name="Lui A."/>
            <person name="MacDonald P.J.P."/>
            <person name="McCowen C."/>
            <person name="Montmayeur A."/>
            <person name="Murphy C."/>
            <person name="Neiman D."/>
            <person name="Pearson M."/>
            <person name="Priest M."/>
            <person name="Roberts A."/>
            <person name="Saif S."/>
            <person name="Shea T."/>
            <person name="Sisk P."/>
            <person name="Stolte C."/>
            <person name="Sykes S."/>
            <person name="Wortman J."/>
            <person name="Nusbaum C."/>
            <person name="Birren B."/>
        </authorList>
    </citation>
    <scope>NUCLEOTIDE SEQUENCE [LARGE SCALE GENOMIC DNA]</scope>
    <source>
        <strain evidence="2 3">ATCC 38327</strain>
    </source>
</reference>
<accession>A0A0L0SE17</accession>
<evidence type="ECO:0000313" key="3">
    <source>
        <dbReference type="Proteomes" id="UP000054350"/>
    </source>
</evidence>
<reference evidence="3" key="2">
    <citation type="submission" date="2009-11" db="EMBL/GenBank/DDBJ databases">
        <title>The Genome Sequence of Allomyces macrogynus strain ATCC 38327.</title>
        <authorList>
            <consortium name="The Broad Institute Genome Sequencing Platform"/>
            <person name="Russ C."/>
            <person name="Cuomo C."/>
            <person name="Shea T."/>
            <person name="Young S.K."/>
            <person name="Zeng Q."/>
            <person name="Koehrsen M."/>
            <person name="Haas B."/>
            <person name="Borodovsky M."/>
            <person name="Guigo R."/>
            <person name="Alvarado L."/>
            <person name="Berlin A."/>
            <person name="Borenstein D."/>
            <person name="Chen Z."/>
            <person name="Engels R."/>
            <person name="Freedman E."/>
            <person name="Gellesch M."/>
            <person name="Goldberg J."/>
            <person name="Griggs A."/>
            <person name="Gujja S."/>
            <person name="Heiman D."/>
            <person name="Hepburn T."/>
            <person name="Howarth C."/>
            <person name="Jen D."/>
            <person name="Larson L."/>
            <person name="Lewis B."/>
            <person name="Mehta T."/>
            <person name="Park D."/>
            <person name="Pearson M."/>
            <person name="Roberts A."/>
            <person name="Saif S."/>
            <person name="Shenoy N."/>
            <person name="Sisk P."/>
            <person name="Stolte C."/>
            <person name="Sykes S."/>
            <person name="Walk T."/>
            <person name="White J."/>
            <person name="Yandava C."/>
            <person name="Burger G."/>
            <person name="Gray M.W."/>
            <person name="Holland P.W.H."/>
            <person name="King N."/>
            <person name="Lang F.B.F."/>
            <person name="Roger A.J."/>
            <person name="Ruiz-Trillo I."/>
            <person name="Lander E."/>
            <person name="Nusbaum C."/>
        </authorList>
    </citation>
    <scope>NUCLEOTIDE SEQUENCE [LARGE SCALE GENOMIC DNA]</scope>
    <source>
        <strain evidence="3">ATCC 38327</strain>
    </source>
</reference>